<sequence length="109" mass="12774">MPFYIYVTTRQNNRIARYMGTFPDESTVDQWYNDVCKLKESNPGVGKFSIEKVSPEWYTLETSDDAISFIDNVQENELKKYKSKCFWLLLNDVGGRDMPIIPKQTFLSK</sequence>
<dbReference type="EMBL" id="QKWP01000098">
    <property type="protein sequence ID" value="RIB27437.1"/>
    <property type="molecule type" value="Genomic_DNA"/>
</dbReference>
<dbReference type="AlphaFoldDB" id="A0A397W1G1"/>
<evidence type="ECO:0000313" key="2">
    <source>
        <dbReference type="Proteomes" id="UP000266673"/>
    </source>
</evidence>
<proteinExistence type="predicted"/>
<comment type="caution">
    <text evidence="1">The sequence shown here is derived from an EMBL/GenBank/DDBJ whole genome shotgun (WGS) entry which is preliminary data.</text>
</comment>
<name>A0A397W1G1_9GLOM</name>
<dbReference type="OrthoDB" id="5364171at2759"/>
<dbReference type="Proteomes" id="UP000266673">
    <property type="component" value="Unassembled WGS sequence"/>
</dbReference>
<gene>
    <name evidence="1" type="ORF">C2G38_2327439</name>
</gene>
<evidence type="ECO:0000313" key="1">
    <source>
        <dbReference type="EMBL" id="RIB27437.1"/>
    </source>
</evidence>
<keyword evidence="2" id="KW-1185">Reference proteome</keyword>
<reference evidence="1 2" key="1">
    <citation type="submission" date="2018-06" db="EMBL/GenBank/DDBJ databases">
        <title>Comparative genomics reveals the genomic features of Rhizophagus irregularis, R. cerebriforme, R. diaphanum and Gigaspora rosea, and their symbiotic lifestyle signature.</title>
        <authorList>
            <person name="Morin E."/>
            <person name="San Clemente H."/>
            <person name="Chen E.C.H."/>
            <person name="De La Providencia I."/>
            <person name="Hainaut M."/>
            <person name="Kuo A."/>
            <person name="Kohler A."/>
            <person name="Murat C."/>
            <person name="Tang N."/>
            <person name="Roy S."/>
            <person name="Loubradou J."/>
            <person name="Henrissat B."/>
            <person name="Grigoriev I.V."/>
            <person name="Corradi N."/>
            <person name="Roux C."/>
            <person name="Martin F.M."/>
        </authorList>
    </citation>
    <scope>NUCLEOTIDE SEQUENCE [LARGE SCALE GENOMIC DNA]</scope>
    <source>
        <strain evidence="1 2">DAOM 194757</strain>
    </source>
</reference>
<protein>
    <submittedName>
        <fullName evidence="1">Uncharacterized protein</fullName>
    </submittedName>
</protein>
<organism evidence="1 2">
    <name type="scientific">Gigaspora rosea</name>
    <dbReference type="NCBI Taxonomy" id="44941"/>
    <lineage>
        <taxon>Eukaryota</taxon>
        <taxon>Fungi</taxon>
        <taxon>Fungi incertae sedis</taxon>
        <taxon>Mucoromycota</taxon>
        <taxon>Glomeromycotina</taxon>
        <taxon>Glomeromycetes</taxon>
        <taxon>Diversisporales</taxon>
        <taxon>Gigasporaceae</taxon>
        <taxon>Gigaspora</taxon>
    </lineage>
</organism>
<accession>A0A397W1G1</accession>